<organism evidence="2 3">
    <name type="scientific">Panicum virgatum</name>
    <name type="common">Blackwell switchgrass</name>
    <dbReference type="NCBI Taxonomy" id="38727"/>
    <lineage>
        <taxon>Eukaryota</taxon>
        <taxon>Viridiplantae</taxon>
        <taxon>Streptophyta</taxon>
        <taxon>Embryophyta</taxon>
        <taxon>Tracheophyta</taxon>
        <taxon>Spermatophyta</taxon>
        <taxon>Magnoliopsida</taxon>
        <taxon>Liliopsida</taxon>
        <taxon>Poales</taxon>
        <taxon>Poaceae</taxon>
        <taxon>PACMAD clade</taxon>
        <taxon>Panicoideae</taxon>
        <taxon>Panicodae</taxon>
        <taxon>Paniceae</taxon>
        <taxon>Panicinae</taxon>
        <taxon>Panicum</taxon>
        <taxon>Panicum sect. Hiantes</taxon>
    </lineage>
</organism>
<feature type="compositionally biased region" description="Basic and acidic residues" evidence="1">
    <location>
        <begin position="290"/>
        <end position="309"/>
    </location>
</feature>
<dbReference type="EMBL" id="CM029047">
    <property type="protein sequence ID" value="KAG2584077.1"/>
    <property type="molecule type" value="Genomic_DNA"/>
</dbReference>
<gene>
    <name evidence="2" type="ORF">PVAP13_6KG270012</name>
</gene>
<feature type="region of interest" description="Disordered" evidence="1">
    <location>
        <begin position="267"/>
        <end position="413"/>
    </location>
</feature>
<evidence type="ECO:0000256" key="1">
    <source>
        <dbReference type="SAM" id="MobiDB-lite"/>
    </source>
</evidence>
<feature type="compositionally biased region" description="Basic residues" evidence="1">
    <location>
        <begin position="379"/>
        <end position="388"/>
    </location>
</feature>
<evidence type="ECO:0000313" key="3">
    <source>
        <dbReference type="Proteomes" id="UP000823388"/>
    </source>
</evidence>
<feature type="compositionally biased region" description="Basic and acidic residues" evidence="1">
    <location>
        <begin position="324"/>
        <end position="335"/>
    </location>
</feature>
<dbReference type="Proteomes" id="UP000823388">
    <property type="component" value="Chromosome 6K"/>
</dbReference>
<comment type="caution">
    <text evidence="2">The sequence shown here is derived from an EMBL/GenBank/DDBJ whole genome shotgun (WGS) entry which is preliminary data.</text>
</comment>
<feature type="compositionally biased region" description="Low complexity" evidence="1">
    <location>
        <begin position="389"/>
        <end position="399"/>
    </location>
</feature>
<feature type="compositionally biased region" description="Low complexity" evidence="1">
    <location>
        <begin position="359"/>
        <end position="371"/>
    </location>
</feature>
<feature type="compositionally biased region" description="Gly residues" evidence="1">
    <location>
        <begin position="267"/>
        <end position="276"/>
    </location>
</feature>
<protein>
    <submittedName>
        <fullName evidence="2">Uncharacterized protein</fullName>
    </submittedName>
</protein>
<sequence length="413" mass="43619">MRPAAAGPSARSGLQTGPRDLSSCVGRLPGRCPWAACAPRSRSHPAIRAGRPVFCSRAVKTPLPAAAPPGAPSPARGPSLELPPRRAVPPWCPPRTLLCSSRRPSSACRADHPLLGAQVEARQPAIPLFASSSRDAAVAAGSGRIRWWLGFGRIRWGPGCGGRFWLRWWIPNGLSGLGMGSPRAGRAHGIYADPSIWRWGWGAHHQWWCIGGQKARIWSSRLPRRVRPRRRPTSLAWCFVSAPARASARGHGLRAGGLRASAVRRGAVGGGASGRAGRGRRAAERSSACADRRAAPCHARRTEPTRGERAAPPPLRACTNAERATGRRDAGERRAPSKSGTGMSEPSQPTRGGGGVRRGAGAAPLRPTGTGQPDWARRLAAKRKRSGRRAGLLLRCAAAGSGGNGGERVTGEE</sequence>
<reference evidence="2" key="1">
    <citation type="submission" date="2020-05" db="EMBL/GenBank/DDBJ databases">
        <title>WGS assembly of Panicum virgatum.</title>
        <authorList>
            <person name="Lovell J.T."/>
            <person name="Jenkins J."/>
            <person name="Shu S."/>
            <person name="Juenger T.E."/>
            <person name="Schmutz J."/>
        </authorList>
    </citation>
    <scope>NUCLEOTIDE SEQUENCE</scope>
    <source>
        <strain evidence="2">AP13</strain>
    </source>
</reference>
<name>A0A8T0RDU1_PANVG</name>
<keyword evidence="3" id="KW-1185">Reference proteome</keyword>
<feature type="compositionally biased region" description="Gly residues" evidence="1">
    <location>
        <begin position="400"/>
        <end position="413"/>
    </location>
</feature>
<feature type="compositionally biased region" description="Polar residues" evidence="1">
    <location>
        <begin position="338"/>
        <end position="348"/>
    </location>
</feature>
<evidence type="ECO:0000313" key="2">
    <source>
        <dbReference type="EMBL" id="KAG2584077.1"/>
    </source>
</evidence>
<feature type="region of interest" description="Disordered" evidence="1">
    <location>
        <begin position="1"/>
        <end position="22"/>
    </location>
</feature>
<dbReference type="AlphaFoldDB" id="A0A8T0RDU1"/>
<accession>A0A8T0RDU1</accession>
<proteinExistence type="predicted"/>